<dbReference type="RefSeq" id="WP_187391748.1">
    <property type="nucleotide sequence ID" value="NZ_CP114029.1"/>
</dbReference>
<evidence type="ECO:0000259" key="2">
    <source>
        <dbReference type="SMART" id="SM00382"/>
    </source>
</evidence>
<sequence>MTQDAQSAPLSPHDGIGGFQVRLRRNEELSARIVAGDHFPSIEEIASGLPMFRESIREDVRKLAEVLEVRGDTTARFRKLLRLYADTGTERDLDSVVAASEKTLSPLDMIHARIWLYNLTQRWPAAIDDCPAPVRYACERGLARVWLEGLISDFPSTDDRIFDVGRQKARLSQGVTAGVLQAINTLIVGLSIRREHGIVTDASLAPIVSLLKQDGWFERREEQAATPSNLSKLRKSAPDDEGNIGKPRVPKGMPAVIVYDKQTTLSGSTASRDLRKSLDRIAGNPVPIREVIQDVRQMLLDEWPHAGPVINRLIGKMRVGDPIRIRPLLLVGEPGTGKTSLLQAFAAFLELPYVVFGCASSSDNAFGGTPSRWNTASLSMPAELIRQKEIANPLVVLDEIDKAASSPTNGALVDSLLPMLEPHTAAEYFEHGVDGTFNLAHVNFVATANTLSIPAPLKDRFTVIRMPDPGPEHVGSIARRIVEEIAEKRGEEGMIAPLAPDEEDILRQTWKSGSLRKLQRVVETMIDTRERHEVRQ</sequence>
<reference evidence="3" key="1">
    <citation type="submission" date="2022-12" db="EMBL/GenBank/DDBJ databases">
        <title>Jiella pelagia sp. nov., isolated from phosphonate enriched culture of Northwest Pacific surface seawater.</title>
        <authorList>
            <person name="Shin D.Y."/>
            <person name="Hwang C.Y."/>
        </authorList>
    </citation>
    <scope>NUCLEOTIDE SEQUENCE</scope>
    <source>
        <strain evidence="3">HL-NP1</strain>
    </source>
</reference>
<dbReference type="InterPro" id="IPR027065">
    <property type="entry name" value="Lon_Prtase"/>
</dbReference>
<dbReference type="SMART" id="SM00382">
    <property type="entry name" value="AAA"/>
    <property type="match status" value="1"/>
</dbReference>
<evidence type="ECO:0000313" key="3">
    <source>
        <dbReference type="EMBL" id="WAP68389.1"/>
    </source>
</evidence>
<dbReference type="Proteomes" id="UP001164020">
    <property type="component" value="Chromosome"/>
</dbReference>
<keyword evidence="4" id="KW-1185">Reference proteome</keyword>
<dbReference type="InterPro" id="IPR003593">
    <property type="entry name" value="AAA+_ATPase"/>
</dbReference>
<feature type="region of interest" description="Disordered" evidence="1">
    <location>
        <begin position="221"/>
        <end position="247"/>
    </location>
</feature>
<accession>A0ABY7C033</accession>
<proteinExistence type="predicted"/>
<gene>
    <name evidence="3" type="ORF">OH818_24175</name>
</gene>
<evidence type="ECO:0000313" key="4">
    <source>
        <dbReference type="Proteomes" id="UP001164020"/>
    </source>
</evidence>
<evidence type="ECO:0000256" key="1">
    <source>
        <dbReference type="SAM" id="MobiDB-lite"/>
    </source>
</evidence>
<dbReference type="PANTHER" id="PTHR10046">
    <property type="entry name" value="ATP DEPENDENT LON PROTEASE FAMILY MEMBER"/>
    <property type="match status" value="1"/>
</dbReference>
<dbReference type="InterPro" id="IPR003959">
    <property type="entry name" value="ATPase_AAA_core"/>
</dbReference>
<dbReference type="InterPro" id="IPR027417">
    <property type="entry name" value="P-loop_NTPase"/>
</dbReference>
<protein>
    <submittedName>
        <fullName evidence="3">AAA family ATPase</fullName>
    </submittedName>
</protein>
<dbReference type="EMBL" id="CP114029">
    <property type="protein sequence ID" value="WAP68389.1"/>
    <property type="molecule type" value="Genomic_DNA"/>
</dbReference>
<dbReference type="Gene3D" id="3.40.50.300">
    <property type="entry name" value="P-loop containing nucleotide triphosphate hydrolases"/>
    <property type="match status" value="1"/>
</dbReference>
<dbReference type="Pfam" id="PF00004">
    <property type="entry name" value="AAA"/>
    <property type="match status" value="1"/>
</dbReference>
<name>A0ABY7C033_9HYPH</name>
<feature type="domain" description="AAA+ ATPase" evidence="2">
    <location>
        <begin position="324"/>
        <end position="471"/>
    </location>
</feature>
<organism evidence="3 4">
    <name type="scientific">Jiella pelagia</name>
    <dbReference type="NCBI Taxonomy" id="2986949"/>
    <lineage>
        <taxon>Bacteria</taxon>
        <taxon>Pseudomonadati</taxon>
        <taxon>Pseudomonadota</taxon>
        <taxon>Alphaproteobacteria</taxon>
        <taxon>Hyphomicrobiales</taxon>
        <taxon>Aurantimonadaceae</taxon>
        <taxon>Jiella</taxon>
    </lineage>
</organism>
<dbReference type="SUPFAM" id="SSF52540">
    <property type="entry name" value="P-loop containing nucleoside triphosphate hydrolases"/>
    <property type="match status" value="1"/>
</dbReference>